<organism evidence="4 5">
    <name type="scientific">Reticulibacter mediterranei</name>
    <dbReference type="NCBI Taxonomy" id="2778369"/>
    <lineage>
        <taxon>Bacteria</taxon>
        <taxon>Bacillati</taxon>
        <taxon>Chloroflexota</taxon>
        <taxon>Ktedonobacteria</taxon>
        <taxon>Ktedonobacterales</taxon>
        <taxon>Reticulibacteraceae</taxon>
        <taxon>Reticulibacter</taxon>
    </lineage>
</organism>
<dbReference type="RefSeq" id="WP_220210903.1">
    <property type="nucleotide sequence ID" value="NZ_BNJK01000002.1"/>
</dbReference>
<dbReference type="AlphaFoldDB" id="A0A8J3IYQ6"/>
<comment type="caution">
    <text evidence="4">The sequence shown here is derived from an EMBL/GenBank/DDBJ whole genome shotgun (WGS) entry which is preliminary data.</text>
</comment>
<keyword evidence="1 2" id="KW-0238">DNA-binding</keyword>
<dbReference type="PANTHER" id="PTHR43479">
    <property type="entry name" value="ACREF/ENVCD OPERON REPRESSOR-RELATED"/>
    <property type="match status" value="1"/>
</dbReference>
<gene>
    <name evidence="4" type="ORF">KSF_104320</name>
</gene>
<evidence type="ECO:0000256" key="2">
    <source>
        <dbReference type="PROSITE-ProRule" id="PRU00335"/>
    </source>
</evidence>
<keyword evidence="5" id="KW-1185">Reference proteome</keyword>
<dbReference type="PANTHER" id="PTHR43479:SF11">
    <property type="entry name" value="ACREF_ENVCD OPERON REPRESSOR-RELATED"/>
    <property type="match status" value="1"/>
</dbReference>
<feature type="domain" description="HTH tetR-type" evidence="3">
    <location>
        <begin position="11"/>
        <end position="71"/>
    </location>
</feature>
<dbReference type="SUPFAM" id="SSF48498">
    <property type="entry name" value="Tetracyclin repressor-like, C-terminal domain"/>
    <property type="match status" value="1"/>
</dbReference>
<dbReference type="InterPro" id="IPR001647">
    <property type="entry name" value="HTH_TetR"/>
</dbReference>
<dbReference type="PROSITE" id="PS50977">
    <property type="entry name" value="HTH_TETR_2"/>
    <property type="match status" value="1"/>
</dbReference>
<dbReference type="InterPro" id="IPR009057">
    <property type="entry name" value="Homeodomain-like_sf"/>
</dbReference>
<dbReference type="EMBL" id="BNJK01000002">
    <property type="protein sequence ID" value="GHP00385.1"/>
    <property type="molecule type" value="Genomic_DNA"/>
</dbReference>
<protein>
    <submittedName>
        <fullName evidence="4">TetR family transcriptional regulator</fullName>
    </submittedName>
</protein>
<dbReference type="PRINTS" id="PR00455">
    <property type="entry name" value="HTHTETR"/>
</dbReference>
<evidence type="ECO:0000259" key="3">
    <source>
        <dbReference type="PROSITE" id="PS50977"/>
    </source>
</evidence>
<dbReference type="SUPFAM" id="SSF46689">
    <property type="entry name" value="Homeodomain-like"/>
    <property type="match status" value="1"/>
</dbReference>
<feature type="DNA-binding region" description="H-T-H motif" evidence="2">
    <location>
        <begin position="34"/>
        <end position="53"/>
    </location>
</feature>
<dbReference type="Pfam" id="PF00440">
    <property type="entry name" value="TetR_N"/>
    <property type="match status" value="1"/>
</dbReference>
<name>A0A8J3IYQ6_9CHLR</name>
<dbReference type="GO" id="GO:0003677">
    <property type="term" value="F:DNA binding"/>
    <property type="evidence" value="ECO:0007669"/>
    <property type="project" value="UniProtKB-UniRule"/>
</dbReference>
<dbReference type="InterPro" id="IPR036271">
    <property type="entry name" value="Tet_transcr_reg_TetR-rel_C_sf"/>
</dbReference>
<evidence type="ECO:0000313" key="5">
    <source>
        <dbReference type="Proteomes" id="UP000597444"/>
    </source>
</evidence>
<accession>A0A8J3IYQ6</accession>
<reference evidence="4" key="1">
    <citation type="submission" date="2020-10" db="EMBL/GenBank/DDBJ databases">
        <title>Taxonomic study of unclassified bacteria belonging to the class Ktedonobacteria.</title>
        <authorList>
            <person name="Yabe S."/>
            <person name="Wang C.M."/>
            <person name="Zheng Y."/>
            <person name="Sakai Y."/>
            <person name="Cavaletti L."/>
            <person name="Monciardini P."/>
            <person name="Donadio S."/>
        </authorList>
    </citation>
    <scope>NUCLEOTIDE SEQUENCE</scope>
    <source>
        <strain evidence="4">ID150040</strain>
    </source>
</reference>
<dbReference type="Gene3D" id="1.10.357.10">
    <property type="entry name" value="Tetracycline Repressor, domain 2"/>
    <property type="match status" value="1"/>
</dbReference>
<evidence type="ECO:0000313" key="4">
    <source>
        <dbReference type="EMBL" id="GHP00385.1"/>
    </source>
</evidence>
<sequence>MPNKTFFHLTDEKRRRIVDAALQEFAAHSFNEASINRIIKHADIPKGSFYQYFKNKEDLYLYFLDEVSKEFTDPLLHEKEMYPDATFFEVIQHVNREVLKLKNIKPEYIEARMRMELDNNEFIRNIRKKSTEKYIKLIERDKARGIIKPDADAEILVDMIASFSLNERYRNKSGVEEYLRKLDIVLNIIKEGVAVAGDT</sequence>
<proteinExistence type="predicted"/>
<dbReference type="InterPro" id="IPR050624">
    <property type="entry name" value="HTH-type_Tx_Regulator"/>
</dbReference>
<evidence type="ECO:0000256" key="1">
    <source>
        <dbReference type="ARBA" id="ARBA00023125"/>
    </source>
</evidence>
<dbReference type="Proteomes" id="UP000597444">
    <property type="component" value="Unassembled WGS sequence"/>
</dbReference>